<dbReference type="EMBL" id="FNCV01000003">
    <property type="protein sequence ID" value="SDG97067.1"/>
    <property type="molecule type" value="Genomic_DNA"/>
</dbReference>
<keyword evidence="3 7" id="KW-0227">DNA damage</keyword>
<dbReference type="Gene3D" id="1.20.1440.120">
    <property type="entry name" value="Recombination protein O, C-terminal domain"/>
    <property type="match status" value="1"/>
</dbReference>
<dbReference type="GO" id="GO:0006302">
    <property type="term" value="P:double-strand break repair"/>
    <property type="evidence" value="ECO:0007669"/>
    <property type="project" value="TreeGrafter"/>
</dbReference>
<dbReference type="Proteomes" id="UP000217076">
    <property type="component" value="Unassembled WGS sequence"/>
</dbReference>
<dbReference type="InterPro" id="IPR003717">
    <property type="entry name" value="RecO"/>
</dbReference>
<dbReference type="Pfam" id="PF02565">
    <property type="entry name" value="RecO_C"/>
    <property type="match status" value="1"/>
</dbReference>
<comment type="similarity">
    <text evidence="1 7">Belongs to the RecO family.</text>
</comment>
<evidence type="ECO:0000256" key="7">
    <source>
        <dbReference type="HAMAP-Rule" id="MF_00201"/>
    </source>
</evidence>
<gene>
    <name evidence="7" type="primary">recO</name>
    <name evidence="9" type="ORF">SAMN05421742_103335</name>
</gene>
<evidence type="ECO:0000256" key="3">
    <source>
        <dbReference type="ARBA" id="ARBA00022763"/>
    </source>
</evidence>
<proteinExistence type="inferred from homology"/>
<dbReference type="PANTHER" id="PTHR33991:SF1">
    <property type="entry name" value="DNA REPAIR PROTEIN RECO"/>
    <property type="match status" value="1"/>
</dbReference>
<dbReference type="GO" id="GO:0043590">
    <property type="term" value="C:bacterial nucleoid"/>
    <property type="evidence" value="ECO:0007669"/>
    <property type="project" value="TreeGrafter"/>
</dbReference>
<dbReference type="AlphaFoldDB" id="A0A1G7YL08"/>
<feature type="domain" description="DNA replication/recombination mediator RecO N-terminal" evidence="8">
    <location>
        <begin position="1"/>
        <end position="77"/>
    </location>
</feature>
<dbReference type="Pfam" id="PF11967">
    <property type="entry name" value="RecO_N"/>
    <property type="match status" value="1"/>
</dbReference>
<dbReference type="InterPro" id="IPR012340">
    <property type="entry name" value="NA-bd_OB-fold"/>
</dbReference>
<dbReference type="InterPro" id="IPR037278">
    <property type="entry name" value="ARFGAP/RecO"/>
</dbReference>
<organism evidence="9 10">
    <name type="scientific">Roseospirillum parvum</name>
    <dbReference type="NCBI Taxonomy" id="83401"/>
    <lineage>
        <taxon>Bacteria</taxon>
        <taxon>Pseudomonadati</taxon>
        <taxon>Pseudomonadota</taxon>
        <taxon>Alphaproteobacteria</taxon>
        <taxon>Rhodospirillales</taxon>
        <taxon>Rhodospirillaceae</taxon>
        <taxon>Roseospirillum</taxon>
    </lineage>
</organism>
<dbReference type="InterPro" id="IPR022572">
    <property type="entry name" value="DNA_rep/recomb_RecO_N"/>
</dbReference>
<dbReference type="InterPro" id="IPR042242">
    <property type="entry name" value="RecO_C"/>
</dbReference>
<dbReference type="NCBIfam" id="TIGR00613">
    <property type="entry name" value="reco"/>
    <property type="match status" value="1"/>
</dbReference>
<dbReference type="HAMAP" id="MF_00201">
    <property type="entry name" value="RecO"/>
    <property type="match status" value="1"/>
</dbReference>
<dbReference type="SUPFAM" id="SSF57863">
    <property type="entry name" value="ArfGap/RecO-like zinc finger"/>
    <property type="match status" value="1"/>
</dbReference>
<dbReference type="STRING" id="83401.SAMN05421742_103335"/>
<keyword evidence="4 7" id="KW-0233">DNA recombination</keyword>
<dbReference type="SUPFAM" id="SSF50249">
    <property type="entry name" value="Nucleic acid-binding proteins"/>
    <property type="match status" value="1"/>
</dbReference>
<keyword evidence="5 7" id="KW-0234">DNA repair</keyword>
<evidence type="ECO:0000256" key="5">
    <source>
        <dbReference type="ARBA" id="ARBA00023204"/>
    </source>
</evidence>
<sequence>MAVSWQDTGIVLTTRRLGEHDLLLGVLSRQHGRHAGVVKGGAGRRGRGLYQPGNQLALTWRARLEDHLGTFSAELTEARAAALFDRPGPLAGLAAACAVLAATLPERDPWPDIHDDLVRLLAALGDDNWAVAYVRWEASLLADLGFGLDLSACAVTGRTDDLAYVSPRTGRAVCREAAGPYRARLLPLPAFLLAEVPPGPGDLANGLALTAHFLAQHVLAPRPLPQPRAGLGQWLD</sequence>
<evidence type="ECO:0000256" key="2">
    <source>
        <dbReference type="ARBA" id="ARBA00021310"/>
    </source>
</evidence>
<protein>
    <recommendedName>
        <fullName evidence="2 7">DNA repair protein RecO</fullName>
    </recommendedName>
    <alternativeName>
        <fullName evidence="6 7">Recombination protein O</fullName>
    </alternativeName>
</protein>
<evidence type="ECO:0000313" key="10">
    <source>
        <dbReference type="Proteomes" id="UP000217076"/>
    </source>
</evidence>
<evidence type="ECO:0000256" key="6">
    <source>
        <dbReference type="ARBA" id="ARBA00033409"/>
    </source>
</evidence>
<name>A0A1G7YL08_9PROT</name>
<dbReference type="RefSeq" id="WP_425438434.1">
    <property type="nucleotide sequence ID" value="NZ_FNCV01000003.1"/>
</dbReference>
<evidence type="ECO:0000313" key="9">
    <source>
        <dbReference type="EMBL" id="SDG97067.1"/>
    </source>
</evidence>
<accession>A0A1G7YL08</accession>
<evidence type="ECO:0000256" key="1">
    <source>
        <dbReference type="ARBA" id="ARBA00007452"/>
    </source>
</evidence>
<evidence type="ECO:0000259" key="8">
    <source>
        <dbReference type="Pfam" id="PF11967"/>
    </source>
</evidence>
<reference evidence="10" key="1">
    <citation type="submission" date="2016-10" db="EMBL/GenBank/DDBJ databases">
        <authorList>
            <person name="Varghese N."/>
            <person name="Submissions S."/>
        </authorList>
    </citation>
    <scope>NUCLEOTIDE SEQUENCE [LARGE SCALE GENOMIC DNA]</scope>
    <source>
        <strain evidence="10">930I</strain>
    </source>
</reference>
<dbReference type="Gene3D" id="2.40.50.140">
    <property type="entry name" value="Nucleic acid-binding proteins"/>
    <property type="match status" value="1"/>
</dbReference>
<dbReference type="GO" id="GO:0006310">
    <property type="term" value="P:DNA recombination"/>
    <property type="evidence" value="ECO:0007669"/>
    <property type="project" value="UniProtKB-UniRule"/>
</dbReference>
<keyword evidence="10" id="KW-1185">Reference proteome</keyword>
<dbReference type="PANTHER" id="PTHR33991">
    <property type="entry name" value="DNA REPAIR PROTEIN RECO"/>
    <property type="match status" value="1"/>
</dbReference>
<comment type="function">
    <text evidence="7">Involved in DNA repair and RecF pathway recombination.</text>
</comment>
<evidence type="ECO:0000256" key="4">
    <source>
        <dbReference type="ARBA" id="ARBA00023172"/>
    </source>
</evidence>